<accession>X0W2F4</accession>
<reference evidence="1" key="1">
    <citation type="journal article" date="2014" name="Front. Microbiol.">
        <title>High frequency of phylogenetically diverse reductive dehalogenase-homologous genes in deep subseafloor sedimentary metagenomes.</title>
        <authorList>
            <person name="Kawai M."/>
            <person name="Futagami T."/>
            <person name="Toyoda A."/>
            <person name="Takaki Y."/>
            <person name="Nishi S."/>
            <person name="Hori S."/>
            <person name="Arai W."/>
            <person name="Tsubouchi T."/>
            <person name="Morono Y."/>
            <person name="Uchiyama I."/>
            <person name="Ito T."/>
            <person name="Fujiyama A."/>
            <person name="Inagaki F."/>
            <person name="Takami H."/>
        </authorList>
    </citation>
    <scope>NUCLEOTIDE SEQUENCE</scope>
    <source>
        <strain evidence="1">Expedition CK06-06</strain>
    </source>
</reference>
<organism evidence="1">
    <name type="scientific">marine sediment metagenome</name>
    <dbReference type="NCBI Taxonomy" id="412755"/>
    <lineage>
        <taxon>unclassified sequences</taxon>
        <taxon>metagenomes</taxon>
        <taxon>ecological metagenomes</taxon>
    </lineage>
</organism>
<dbReference type="AlphaFoldDB" id="X0W2F4"/>
<evidence type="ECO:0008006" key="2">
    <source>
        <dbReference type="Google" id="ProtNLM"/>
    </source>
</evidence>
<protein>
    <recommendedName>
        <fullName evidence="2">Methyltransferase type 11 domain-containing protein</fullName>
    </recommendedName>
</protein>
<dbReference type="Gene3D" id="3.40.50.150">
    <property type="entry name" value="Vaccinia Virus protein VP39"/>
    <property type="match status" value="1"/>
</dbReference>
<dbReference type="SUPFAM" id="SSF53335">
    <property type="entry name" value="S-adenosyl-L-methionine-dependent methyltransferases"/>
    <property type="match status" value="1"/>
</dbReference>
<sequence>MRGGSFNSHADKYDKWFDRHRPAYLSEVKTVKELLPENGLGIEIGVGTGRGL</sequence>
<name>X0W2F4_9ZZZZ</name>
<comment type="caution">
    <text evidence="1">The sequence shown here is derived from an EMBL/GenBank/DDBJ whole genome shotgun (WGS) entry which is preliminary data.</text>
</comment>
<gene>
    <name evidence="1" type="ORF">S01H1_55366</name>
</gene>
<dbReference type="EMBL" id="BARS01035987">
    <property type="protein sequence ID" value="GAG24740.1"/>
    <property type="molecule type" value="Genomic_DNA"/>
</dbReference>
<proteinExistence type="predicted"/>
<evidence type="ECO:0000313" key="1">
    <source>
        <dbReference type="EMBL" id="GAG24740.1"/>
    </source>
</evidence>
<dbReference type="InterPro" id="IPR029063">
    <property type="entry name" value="SAM-dependent_MTases_sf"/>
</dbReference>